<keyword evidence="1" id="KW-0472">Membrane</keyword>
<evidence type="ECO:0008006" key="4">
    <source>
        <dbReference type="Google" id="ProtNLM"/>
    </source>
</evidence>
<feature type="transmembrane region" description="Helical" evidence="1">
    <location>
        <begin position="12"/>
        <end position="36"/>
    </location>
</feature>
<dbReference type="EMBL" id="JWIO01000009">
    <property type="protein sequence ID" value="KLL12010.1"/>
    <property type="molecule type" value="Genomic_DNA"/>
</dbReference>
<evidence type="ECO:0000256" key="1">
    <source>
        <dbReference type="SAM" id="Phobius"/>
    </source>
</evidence>
<dbReference type="Pfam" id="PF03729">
    <property type="entry name" value="DUF308"/>
    <property type="match status" value="2"/>
</dbReference>
<sequence>MMTTAETHRHHGGASSAVWMAGLFLGIAVTVLGVLLVAHPFAAARTLAILIGAGLVLAGIMDMVATARAGEETASFFGVLLVIGGIVVLAWPGVTLRAVALIVGICLLVAGVARIAMAGYARGHGRSWGWGVFIGLLAMGIGILALAWPAATVFILAVLFGIELIVHGIGQIALALAARRESRA</sequence>
<feature type="transmembrane region" description="Helical" evidence="1">
    <location>
        <begin position="128"/>
        <end position="148"/>
    </location>
</feature>
<reference evidence="2 3" key="1">
    <citation type="submission" date="2014-12" db="EMBL/GenBank/DDBJ databases">
        <title>Frankia sp. BMG5.1 draft genome.</title>
        <authorList>
            <person name="Gtari M."/>
            <person name="Ghodhbane-Gtari F."/>
            <person name="Nouioui I."/>
            <person name="Ktari A."/>
            <person name="Hezbri K."/>
            <person name="Mimouni W."/>
            <person name="Sbissi I."/>
            <person name="Ayari A."/>
            <person name="Yamanaka T."/>
            <person name="Normand P."/>
            <person name="Tisa L.S."/>
            <person name="Boudabous A."/>
        </authorList>
    </citation>
    <scope>NUCLEOTIDE SEQUENCE [LARGE SCALE GENOMIC DNA]</scope>
    <source>
        <strain evidence="2 3">BMG5.1</strain>
    </source>
</reference>
<protein>
    <recommendedName>
        <fullName evidence="4">Acid-resistance membrane protein</fullName>
    </recommendedName>
</protein>
<dbReference type="PANTHER" id="PTHR34989:SF1">
    <property type="entry name" value="PROTEIN HDED"/>
    <property type="match status" value="1"/>
</dbReference>
<evidence type="ECO:0000313" key="2">
    <source>
        <dbReference type="EMBL" id="KLL12010.1"/>
    </source>
</evidence>
<organism evidence="2 3">
    <name type="scientific">Protofrankia coriariae</name>
    <dbReference type="NCBI Taxonomy" id="1562887"/>
    <lineage>
        <taxon>Bacteria</taxon>
        <taxon>Bacillati</taxon>
        <taxon>Actinomycetota</taxon>
        <taxon>Actinomycetes</taxon>
        <taxon>Frankiales</taxon>
        <taxon>Frankiaceae</taxon>
        <taxon>Protofrankia</taxon>
    </lineage>
</organism>
<feature type="transmembrane region" description="Helical" evidence="1">
    <location>
        <begin position="98"/>
        <end position="116"/>
    </location>
</feature>
<dbReference type="PANTHER" id="PTHR34989">
    <property type="entry name" value="PROTEIN HDED"/>
    <property type="match status" value="1"/>
</dbReference>
<keyword evidence="1" id="KW-0812">Transmembrane</keyword>
<feature type="transmembrane region" description="Helical" evidence="1">
    <location>
        <begin position="42"/>
        <end position="61"/>
    </location>
</feature>
<evidence type="ECO:0000313" key="3">
    <source>
        <dbReference type="Proteomes" id="UP000035425"/>
    </source>
</evidence>
<proteinExistence type="predicted"/>
<name>A0ABR5F5K5_9ACTN</name>
<gene>
    <name evidence="2" type="ORF">FrCorBMG51_08160</name>
</gene>
<keyword evidence="1" id="KW-1133">Transmembrane helix</keyword>
<dbReference type="InterPro" id="IPR005325">
    <property type="entry name" value="DUF308_memb"/>
</dbReference>
<accession>A0ABR5F5K5</accession>
<dbReference type="InterPro" id="IPR052712">
    <property type="entry name" value="Acid_resist_chaperone_HdeD"/>
</dbReference>
<comment type="caution">
    <text evidence="2">The sequence shown here is derived from an EMBL/GenBank/DDBJ whole genome shotgun (WGS) entry which is preliminary data.</text>
</comment>
<dbReference type="Proteomes" id="UP000035425">
    <property type="component" value="Unassembled WGS sequence"/>
</dbReference>
<feature type="transmembrane region" description="Helical" evidence="1">
    <location>
        <begin position="73"/>
        <end position="92"/>
    </location>
</feature>
<feature type="transmembrane region" description="Helical" evidence="1">
    <location>
        <begin position="154"/>
        <end position="178"/>
    </location>
</feature>
<keyword evidence="3" id="KW-1185">Reference proteome</keyword>